<keyword evidence="1" id="KW-0472">Membrane</keyword>
<evidence type="ECO:0000313" key="2">
    <source>
        <dbReference type="EMBL" id="AGC71490.1"/>
    </source>
</evidence>
<evidence type="ECO:0000256" key="1">
    <source>
        <dbReference type="SAM" id="Phobius"/>
    </source>
</evidence>
<sequence length="132" mass="14544">MTELSAQQQRLPLWSLWFGLMGGPVVYTLYFLAVYFLGEAACLADLLRYRVLGLEAIAFWVLLLTVVAAAMIGYGAWLAYGNWQQTDDRSGDDGASYAAFMAFVGLWLSGLFTVLTVATGLPALFLVLCDWI</sequence>
<feature type="transmembrane region" description="Helical" evidence="1">
    <location>
        <begin position="57"/>
        <end position="80"/>
    </location>
</feature>
<proteinExistence type="predicted"/>
<reference evidence="2" key="1">
    <citation type="submission" date="2012-09" db="EMBL/GenBank/DDBJ databases">
        <title>Metagenomic Characterization of a Microbial Community in Wastewater Detects High Levels of Antibiotic Resistance.</title>
        <authorList>
            <person name="Abrams M."/>
            <person name="Caldwell A."/>
            <person name="Vandaei E."/>
            <person name="Lee W."/>
            <person name="Perrott J."/>
            <person name="Khan S.Y."/>
            <person name="Ta J."/>
            <person name="Romero D."/>
            <person name="Nguyen V."/>
            <person name="Pourmand N."/>
            <person name="Ouverney C.C."/>
        </authorList>
    </citation>
    <scope>NUCLEOTIDE SEQUENCE</scope>
</reference>
<feature type="transmembrane region" description="Helical" evidence="1">
    <location>
        <begin position="100"/>
        <end position="128"/>
    </location>
</feature>
<feature type="transmembrane region" description="Helical" evidence="1">
    <location>
        <begin position="14"/>
        <end position="37"/>
    </location>
</feature>
<protein>
    <submittedName>
        <fullName evidence="2">Uncharacterized protein</fullName>
    </submittedName>
</protein>
<dbReference type="AlphaFoldDB" id="L7VZC1"/>
<dbReference type="EMBL" id="JX649874">
    <property type="protein sequence ID" value="AGC71490.1"/>
    <property type="molecule type" value="Genomic_DNA"/>
</dbReference>
<keyword evidence="1" id="KW-1133">Transmembrane helix</keyword>
<name>L7VZC1_9BACT</name>
<keyword evidence="1" id="KW-0812">Transmembrane</keyword>
<organism evidence="2">
    <name type="scientific">uncultured bacterium A1Q1_fos_1880</name>
    <dbReference type="NCBI Taxonomy" id="1256556"/>
    <lineage>
        <taxon>Bacteria</taxon>
        <taxon>environmental samples</taxon>
    </lineage>
</organism>
<accession>L7VZC1</accession>